<dbReference type="CDD" id="cd00037">
    <property type="entry name" value="CLECT"/>
    <property type="match status" value="1"/>
</dbReference>
<dbReference type="EMBL" id="MH320551">
    <property type="protein sequence ID" value="AYO88288.1"/>
    <property type="molecule type" value="Genomic_DNA"/>
</dbReference>
<reference evidence="4" key="3">
    <citation type="submission" date="2018-05" db="EMBL/GenBank/DDBJ databases">
        <authorList>
            <person name="Zorec T.M."/>
            <person name="Hosnjak L."/>
            <person name="Kutnjak D."/>
            <person name="Kusar B."/>
            <person name="Trcko K."/>
            <person name="Kocjan B.J."/>
            <person name="Li Y."/>
            <person name="Krizmaric M."/>
            <person name="Miljkovic J."/>
            <person name="Ravnikar M."/>
            <person name="Poljak M."/>
        </authorList>
    </citation>
    <scope>NUCLEOTIDE SEQUENCE</scope>
    <source>
        <strain evidence="4">MCV2_MB98</strain>
        <strain evidence="5">MCV2_MC313</strain>
        <strain evidence="6">MCV2_MC316</strain>
        <strain evidence="7">MCV2_MC332</strain>
        <strain evidence="8">MCV2_MC515</strain>
    </source>
</reference>
<dbReference type="InterPro" id="IPR016186">
    <property type="entry name" value="C-type_lectin-like/link_sf"/>
</dbReference>
<dbReference type="Proteomes" id="UP000315637">
    <property type="component" value="Segment"/>
</dbReference>
<keyword evidence="1" id="KW-0472">Membrane</keyword>
<feature type="transmembrane region" description="Helical" evidence="1">
    <location>
        <begin position="12"/>
        <end position="33"/>
    </location>
</feature>
<sequence>MNRQASGRCRRALWISARVLFLCAFVTLAGLYLRQLLLAPAPRRLPACREHWLAFDGWCYRVAGPSSNASEARALCAAQGAELVPALRTHVSVVARVLSQTRFWIDAHQVSGRWLDSQSKSLGWTGTGSGDCAAAEYGVFIPCMCSRVLPVVCAVPFYT</sequence>
<proteinExistence type="predicted"/>
<dbReference type="EMBL" id="MH320556">
    <property type="protein sequence ID" value="AYO89166.1"/>
    <property type="molecule type" value="Genomic_DNA"/>
</dbReference>
<protein>
    <submittedName>
        <fullName evidence="3">MC143</fullName>
    </submittedName>
</protein>
<dbReference type="Gene3D" id="3.10.100.10">
    <property type="entry name" value="Mannose-Binding Protein A, subunit A"/>
    <property type="match status" value="1"/>
</dbReference>
<organism evidence="3">
    <name type="scientific">Molluscum contagiosum virus subtype 2</name>
    <name type="common">MOCV</name>
    <name type="synonym">MCVII</name>
    <dbReference type="NCBI Taxonomy" id="10281"/>
    <lineage>
        <taxon>Viruses</taxon>
        <taxon>Varidnaviria</taxon>
        <taxon>Bamfordvirae</taxon>
        <taxon>Nucleocytoviricota</taxon>
        <taxon>Pokkesviricetes</taxon>
        <taxon>Chitovirales</taxon>
        <taxon>Poxviridae</taxon>
        <taxon>Chordopoxvirinae</taxon>
        <taxon>Molluscipoxvirus</taxon>
        <taxon>Molluscipoxvirus molluscum</taxon>
        <taxon>Molluscum contagiosum virus</taxon>
    </lineage>
</organism>
<dbReference type="EMBL" id="KY040274">
    <property type="protein sequence ID" value="AQY16716.1"/>
    <property type="molecule type" value="Genomic_DNA"/>
</dbReference>
<dbReference type="Proteomes" id="UP000317891">
    <property type="component" value="Segment"/>
</dbReference>
<evidence type="ECO:0000259" key="2">
    <source>
        <dbReference type="PROSITE" id="PS50041"/>
    </source>
</evidence>
<dbReference type="Proteomes" id="UP000320816">
    <property type="component" value="Segment"/>
</dbReference>
<evidence type="ECO:0000313" key="6">
    <source>
        <dbReference type="EMBL" id="AYO88118.1"/>
    </source>
</evidence>
<dbReference type="Proteomes" id="UP000319755">
    <property type="component" value="Genome"/>
</dbReference>
<evidence type="ECO:0000313" key="7">
    <source>
        <dbReference type="EMBL" id="AYO88288.1"/>
    </source>
</evidence>
<dbReference type="InterPro" id="IPR001304">
    <property type="entry name" value="C-type_lectin-like"/>
</dbReference>
<dbReference type="InterPro" id="IPR016187">
    <property type="entry name" value="CTDL_fold"/>
</dbReference>
<dbReference type="SUPFAM" id="SSF56436">
    <property type="entry name" value="C-type lectin-like"/>
    <property type="match status" value="1"/>
</dbReference>
<evidence type="ECO:0000313" key="8">
    <source>
        <dbReference type="EMBL" id="AYO89166.1"/>
    </source>
</evidence>
<keyword evidence="1" id="KW-1133">Transmembrane helix</keyword>
<evidence type="ECO:0000313" key="3">
    <source>
        <dbReference type="EMBL" id="AQY16716.1"/>
    </source>
</evidence>
<evidence type="ECO:0000313" key="4">
    <source>
        <dbReference type="EMBL" id="AYO87778.1"/>
    </source>
</evidence>
<dbReference type="PROSITE" id="PS50041">
    <property type="entry name" value="C_TYPE_LECTIN_2"/>
    <property type="match status" value="1"/>
</dbReference>
<feature type="domain" description="C-type lectin" evidence="2">
    <location>
        <begin position="55"/>
        <end position="154"/>
    </location>
</feature>
<dbReference type="EMBL" id="MH320549">
    <property type="protein sequence ID" value="AYO87948.1"/>
    <property type="molecule type" value="Genomic_DNA"/>
</dbReference>
<name>A0A1S7DLX2_MCV2</name>
<reference evidence="3" key="1">
    <citation type="journal article" date="2017" name="J. Gen. Virol.">
        <title>Recombination events and variability among full-length genomes of co-circulating molluscum contagiosum virus subtypes 1 and 2.</title>
        <authorList>
            <person name="Lopez-Bueno A."/>
            <person name="Parras-Molto M."/>
            <person name="Lopez-Barrantes O."/>
            <person name="Belda S."/>
            <person name="Alejo A."/>
        </authorList>
    </citation>
    <scope>NUCLEOTIDE SEQUENCE</scope>
    <source>
        <strain evidence="3">Madrid 2016_1</strain>
    </source>
</reference>
<dbReference type="EMBL" id="MH320550">
    <property type="protein sequence ID" value="AYO88118.1"/>
    <property type="molecule type" value="Genomic_DNA"/>
</dbReference>
<organismHost>
    <name type="scientific">Homo sapiens</name>
    <name type="common">Human</name>
    <dbReference type="NCBI Taxonomy" id="9606"/>
</organismHost>
<dbReference type="Proteomes" id="UP000317568">
    <property type="component" value="Genome"/>
</dbReference>
<dbReference type="Proteomes" id="UP000320664">
    <property type="component" value="Segment"/>
</dbReference>
<keyword evidence="1" id="KW-0812">Transmembrane</keyword>
<evidence type="ECO:0000313" key="5">
    <source>
        <dbReference type="EMBL" id="AYO87948.1"/>
    </source>
</evidence>
<reference evidence="4" key="2">
    <citation type="journal article" date="2018" name="Viruses">
        <title>New Insights into the Evolutionary and Genomic Landscape of Molluscum Contagiosum Virus (MCV) based on Nine MCV1 and Six MCV2 Complete Genome Sequences.</title>
        <authorList>
            <person name="Zorec T."/>
            <person name="Kutnjak D."/>
            <person name="Hosnjak L."/>
            <person name="Kusar B."/>
            <person name="Trcko K."/>
            <person name="Kocjan B."/>
            <person name="Li Y."/>
            <person name="Krizmaric M."/>
            <person name="Miljkovic J."/>
            <person name="Ravnikar M."/>
            <person name="Poljak M."/>
        </authorList>
    </citation>
    <scope>NUCLEOTIDE SEQUENCE [LARGE SCALE GENOMIC DNA]</scope>
    <source>
        <strain evidence="4">MCV2_MB98</strain>
        <strain evidence="5">MCV2_MC313</strain>
        <strain evidence="6">MCV2_MC316</strain>
        <strain evidence="7">MCV2_MC332</strain>
        <strain evidence="8">MCV2_MC515</strain>
    </source>
</reference>
<accession>A0A1S7DLX2</accession>
<dbReference type="EMBL" id="MH320548">
    <property type="protein sequence ID" value="AYO87778.1"/>
    <property type="molecule type" value="Genomic_DNA"/>
</dbReference>
<gene>
    <name evidence="3" type="primary">MC143R</name>
</gene>
<evidence type="ECO:0000256" key="1">
    <source>
        <dbReference type="SAM" id="Phobius"/>
    </source>
</evidence>